<dbReference type="Gene3D" id="3.75.10.10">
    <property type="entry name" value="L-arginine/glycine Amidinotransferase, Chain A"/>
    <property type="match status" value="1"/>
</dbReference>
<comment type="caution">
    <text evidence="4">The sequence shown here is derived from an EMBL/GenBank/DDBJ whole genome shotgun (WGS) entry which is preliminary data.</text>
</comment>
<comment type="pathway">
    <text evidence="1">Amino-acid degradation; L-arginine degradation via ADI pathway; carbamoyl phosphate from L-arginine: step 1/2.</text>
</comment>
<dbReference type="GO" id="GO:0016740">
    <property type="term" value="F:transferase activity"/>
    <property type="evidence" value="ECO:0007669"/>
    <property type="project" value="UniProtKB-KW"/>
</dbReference>
<dbReference type="PATRIC" id="fig|317659.3.peg.656"/>
<dbReference type="Proteomes" id="UP000051335">
    <property type="component" value="Unassembled WGS sequence"/>
</dbReference>
<reference evidence="4 5" key="1">
    <citation type="submission" date="2015-09" db="EMBL/GenBank/DDBJ databases">
        <title>Genome announcement of multiple Pseudomonas syringae strains.</title>
        <authorList>
            <person name="Thakur S."/>
            <person name="Wang P.W."/>
            <person name="Gong Y."/>
            <person name="Weir B.S."/>
            <person name="Guttman D.S."/>
        </authorList>
    </citation>
    <scope>NUCLEOTIDE SEQUENCE [LARGE SCALE GENOMIC DNA]</scope>
    <source>
        <strain evidence="4 5">ICMP17001</strain>
    </source>
</reference>
<name>A0A0P9NWI4_9PSED</name>
<dbReference type="EMBL" id="LJQC01000106">
    <property type="protein sequence ID" value="KPX09704.1"/>
    <property type="molecule type" value="Genomic_DNA"/>
</dbReference>
<organism evidence="4 5">
    <name type="scientific">Pseudomonas syringae pv. coryli</name>
    <dbReference type="NCBI Taxonomy" id="317659"/>
    <lineage>
        <taxon>Bacteria</taxon>
        <taxon>Pseudomonadati</taxon>
        <taxon>Pseudomonadota</taxon>
        <taxon>Gammaproteobacteria</taxon>
        <taxon>Pseudomonadales</taxon>
        <taxon>Pseudomonadaceae</taxon>
        <taxon>Pseudomonas</taxon>
    </lineage>
</organism>
<keyword evidence="5" id="KW-1185">Reference proteome</keyword>
<protein>
    <recommendedName>
        <fullName evidence="2">arginine deiminase</fullName>
        <ecNumber evidence="2">3.5.3.6</ecNumber>
    </recommendedName>
</protein>
<proteinExistence type="predicted"/>
<evidence type="ECO:0000313" key="4">
    <source>
        <dbReference type="EMBL" id="KPX09704.1"/>
    </source>
</evidence>
<gene>
    <name evidence="4" type="ORF">ALO75_00318</name>
</gene>
<evidence type="ECO:0000313" key="5">
    <source>
        <dbReference type="Proteomes" id="UP000051335"/>
    </source>
</evidence>
<dbReference type="GO" id="GO:0019546">
    <property type="term" value="P:L-arginine deiminase pathway"/>
    <property type="evidence" value="ECO:0007669"/>
    <property type="project" value="TreeGrafter"/>
</dbReference>
<dbReference type="Pfam" id="PF02274">
    <property type="entry name" value="ADI"/>
    <property type="match status" value="1"/>
</dbReference>
<dbReference type="PANTHER" id="PTHR47271">
    <property type="entry name" value="ARGININE DEIMINASE"/>
    <property type="match status" value="1"/>
</dbReference>
<sequence length="365" mass="41028">MKVLLQLPSVVQPVSMSVFMESQQPYSLRQADADVMALASSFNAAGFPTVFLSDALFSEDGPQVAIEDMRQLARRALRFADNVEHGRQQLAHQQLLRCSRQELAEIIINQPELRLHYDDELGRISPDATYESYRIQPLYGLLFPRDHFMNVGGQPVFGRLKRQDRAREVDVVKQVVAAHGHVPVELDQVLEGGDYLENEHVSVINTGFRTEAPVLEFLLASNLLKGEVVLAVQDIWRNPEQFHLDHYACLLRDALLIDATRADAADRSLVSVYRRMSSGWQLTGKDLTFRQAAQVAGIGLIPLDDEMMAAWCANAFSLGNHVWIDQNAPVRLLDQLAELDCHVHLIAFTEHQKQFGGIHCATQLL</sequence>
<comment type="catalytic activity">
    <reaction evidence="3">
        <text>L-arginine + H2O = L-citrulline + NH4(+)</text>
        <dbReference type="Rhea" id="RHEA:19597"/>
        <dbReference type="ChEBI" id="CHEBI:15377"/>
        <dbReference type="ChEBI" id="CHEBI:28938"/>
        <dbReference type="ChEBI" id="CHEBI:32682"/>
        <dbReference type="ChEBI" id="CHEBI:57743"/>
        <dbReference type="EC" id="3.5.3.6"/>
    </reaction>
</comment>
<dbReference type="PANTHER" id="PTHR47271:SF2">
    <property type="entry name" value="ARGININE DEIMINASE"/>
    <property type="match status" value="1"/>
</dbReference>
<accession>A0A0P9NWI4</accession>
<keyword evidence="4" id="KW-0808">Transferase</keyword>
<evidence type="ECO:0000256" key="3">
    <source>
        <dbReference type="ARBA" id="ARBA00049429"/>
    </source>
</evidence>
<dbReference type="GO" id="GO:0016990">
    <property type="term" value="F:arginine deiminase activity"/>
    <property type="evidence" value="ECO:0007669"/>
    <property type="project" value="UniProtKB-EC"/>
</dbReference>
<dbReference type="SUPFAM" id="SSF55909">
    <property type="entry name" value="Pentein"/>
    <property type="match status" value="1"/>
</dbReference>
<evidence type="ECO:0000256" key="1">
    <source>
        <dbReference type="ARBA" id="ARBA00005213"/>
    </source>
</evidence>
<dbReference type="AlphaFoldDB" id="A0A0P9NWI4"/>
<dbReference type="EC" id="3.5.3.6" evidence="2"/>
<evidence type="ECO:0000256" key="2">
    <source>
        <dbReference type="ARBA" id="ARBA00012171"/>
    </source>
</evidence>
<dbReference type="RefSeq" id="WP_046235748.1">
    <property type="nucleotide sequence ID" value="NZ_LJQC01000106.1"/>
</dbReference>